<organism evidence="2 3">
    <name type="scientific">Streptomyces griseoloalbus</name>
    <dbReference type="NCBI Taxonomy" id="67303"/>
    <lineage>
        <taxon>Bacteria</taxon>
        <taxon>Bacillati</taxon>
        <taxon>Actinomycetota</taxon>
        <taxon>Actinomycetes</taxon>
        <taxon>Kitasatosporales</taxon>
        <taxon>Streptomycetaceae</taxon>
        <taxon>Streptomyces</taxon>
    </lineage>
</organism>
<dbReference type="AlphaFoldDB" id="A0A7W8F8J0"/>
<dbReference type="Proteomes" id="UP000568022">
    <property type="component" value="Unassembled WGS sequence"/>
</dbReference>
<name>A0A7W8F8J0_9ACTN</name>
<protein>
    <recommendedName>
        <fullName evidence="1">DUF4158 domain-containing protein</fullName>
    </recommendedName>
</protein>
<dbReference type="Pfam" id="PF13700">
    <property type="entry name" value="DUF4158"/>
    <property type="match status" value="1"/>
</dbReference>
<evidence type="ECO:0000313" key="3">
    <source>
        <dbReference type="Proteomes" id="UP000568022"/>
    </source>
</evidence>
<accession>A0A7W8F8J0</accession>
<comment type="caution">
    <text evidence="2">The sequence shown here is derived from an EMBL/GenBank/DDBJ whole genome shotgun (WGS) entry which is preliminary data.</text>
</comment>
<evidence type="ECO:0000313" key="2">
    <source>
        <dbReference type="EMBL" id="MBB5125254.1"/>
    </source>
</evidence>
<evidence type="ECO:0000259" key="1">
    <source>
        <dbReference type="Pfam" id="PF13700"/>
    </source>
</evidence>
<proteinExistence type="predicted"/>
<dbReference type="InterPro" id="IPR025296">
    <property type="entry name" value="DUF4158"/>
</dbReference>
<feature type="domain" description="DUF4158" evidence="1">
    <location>
        <begin position="5"/>
        <end position="158"/>
    </location>
</feature>
<keyword evidence="3" id="KW-1185">Reference proteome</keyword>
<dbReference type="EMBL" id="JACHJE010000004">
    <property type="protein sequence ID" value="MBB5125254.1"/>
    <property type="molecule type" value="Genomic_DNA"/>
</dbReference>
<reference evidence="2 3" key="1">
    <citation type="submission" date="2020-08" db="EMBL/GenBank/DDBJ databases">
        <title>Genomic Encyclopedia of Type Strains, Phase III (KMG-III): the genomes of soil and plant-associated and newly described type strains.</title>
        <authorList>
            <person name="Whitman W."/>
        </authorList>
    </citation>
    <scope>NUCLEOTIDE SEQUENCE [LARGE SCALE GENOMIC DNA]</scope>
    <source>
        <strain evidence="2 3">CECT 3226</strain>
    </source>
</reference>
<gene>
    <name evidence="2" type="ORF">FHS32_001986</name>
</gene>
<sequence length="204" mass="23871">MPVEFLTDEQAEAYGEFAEEPTRPELERFFFLDDVDRDLIALRRSAHHQLGFALQMCTVRYIGRFLPDDPLDAPWPVVEHLAGQLGIEDASMVKRYTERPKTAYEHAWEIRDAYEYHEYDDAEWSRRFRTFLHGRAWTHAEGPKALFDHAVGWLRRNGCCCRASRCWPGRCLRCGRSRTSGCTPPSRGPPAARTRRCPGIWWRR</sequence>